<dbReference type="Proteomes" id="UP000030661">
    <property type="component" value="Unassembled WGS sequence"/>
</dbReference>
<dbReference type="HOGENOM" id="CLU_679092_0_0_0"/>
<sequence>MLNFLKKSYMQKAIYEEAQGNYTRAAAWYSKAEEPEKVGEMHEFLGDLADTFPEKIRAYQQALRWYREPEHLETLAGKLAETMEADIRADAQVSAIESRRLPTLAEYYALAKQWKKAAEIYEELGLYEKATEMYVQGGEVEQVEQIAARTDDRFQRTSSAQQLYDEAENAYRCGQRDKAYALLKQCLTLDPNALKAKNLFDKLSRAFQPTGRLRVYISGEEQEYVLFGKPVITLGRKEDNDIVLEQHDVSRYHARIGFQGQNCLIEDLQSSNGTRINGLKIQKSVAIHNQDMIGVGLHRRFDTLLIQHQNGNALLLHGAENTPRYLFFTGELQVGFGAECALRLPQLPLALSGCLFKVKYQPPYWYWYIHPQLTQIELNGMPVAQCVVIMPGDTLRFAAATLLFE</sequence>
<dbReference type="eggNOG" id="COG1716">
    <property type="taxonomic scope" value="Bacteria"/>
</dbReference>
<dbReference type="Gene3D" id="2.60.200.20">
    <property type="match status" value="1"/>
</dbReference>
<reference evidence="2" key="1">
    <citation type="journal article" date="2015" name="PeerJ">
        <title>First genomic representation of candidate bacterial phylum KSB3 points to enhanced environmental sensing as a trigger of wastewater bulking.</title>
        <authorList>
            <person name="Sekiguchi Y."/>
            <person name="Ohashi A."/>
            <person name="Parks D.H."/>
            <person name="Yamauchi T."/>
            <person name="Tyson G.W."/>
            <person name="Hugenholtz P."/>
        </authorList>
    </citation>
    <scope>NUCLEOTIDE SEQUENCE [LARGE SCALE GENOMIC DNA]</scope>
</reference>
<dbReference type="InterPro" id="IPR008984">
    <property type="entry name" value="SMAD_FHA_dom_sf"/>
</dbReference>
<evidence type="ECO:0000313" key="2">
    <source>
        <dbReference type="EMBL" id="GAK60354.1"/>
    </source>
</evidence>
<dbReference type="SMART" id="SM00240">
    <property type="entry name" value="FHA"/>
    <property type="match status" value="1"/>
</dbReference>
<dbReference type="SUPFAM" id="SSF49879">
    <property type="entry name" value="SMAD/FHA domain"/>
    <property type="match status" value="1"/>
</dbReference>
<dbReference type="PROSITE" id="PS50006">
    <property type="entry name" value="FHA_DOMAIN"/>
    <property type="match status" value="1"/>
</dbReference>
<proteinExistence type="predicted"/>
<name>A0A081C6Z9_VECG1</name>
<feature type="domain" description="FHA" evidence="1">
    <location>
        <begin position="232"/>
        <end position="281"/>
    </location>
</feature>
<dbReference type="Gene3D" id="1.25.40.10">
    <property type="entry name" value="Tetratricopeptide repeat domain"/>
    <property type="match status" value="1"/>
</dbReference>
<gene>
    <name evidence="2" type="ORF">U27_00245</name>
</gene>
<dbReference type="InterPro" id="IPR050923">
    <property type="entry name" value="Cell_Proc_Reg/RNA_Proc"/>
</dbReference>
<dbReference type="InterPro" id="IPR000253">
    <property type="entry name" value="FHA_dom"/>
</dbReference>
<dbReference type="InterPro" id="IPR011990">
    <property type="entry name" value="TPR-like_helical_dom_sf"/>
</dbReference>
<dbReference type="STRING" id="1499967.U27_00245"/>
<organism evidence="2">
    <name type="scientific">Vecturithrix granuli</name>
    <dbReference type="NCBI Taxonomy" id="1499967"/>
    <lineage>
        <taxon>Bacteria</taxon>
        <taxon>Candidatus Moduliflexota</taxon>
        <taxon>Candidatus Vecturitrichia</taxon>
        <taxon>Candidatus Vecturitrichales</taxon>
        <taxon>Candidatus Vecturitrichaceae</taxon>
        <taxon>Candidatus Vecturithrix</taxon>
    </lineage>
</organism>
<keyword evidence="3" id="KW-1185">Reference proteome</keyword>
<dbReference type="EMBL" id="DF820472">
    <property type="protein sequence ID" value="GAK60354.1"/>
    <property type="molecule type" value="Genomic_DNA"/>
</dbReference>
<evidence type="ECO:0000259" key="1">
    <source>
        <dbReference type="PROSITE" id="PS50006"/>
    </source>
</evidence>
<dbReference type="PANTHER" id="PTHR23308">
    <property type="entry name" value="NUCLEAR INHIBITOR OF PROTEIN PHOSPHATASE-1"/>
    <property type="match status" value="1"/>
</dbReference>
<dbReference type="AlphaFoldDB" id="A0A081C6Z9"/>
<dbReference type="Pfam" id="PF00498">
    <property type="entry name" value="FHA"/>
    <property type="match status" value="1"/>
</dbReference>
<protein>
    <submittedName>
        <fullName evidence="2">FHA domain containing protein</fullName>
    </submittedName>
</protein>
<evidence type="ECO:0000313" key="3">
    <source>
        <dbReference type="Proteomes" id="UP000030661"/>
    </source>
</evidence>
<dbReference type="SUPFAM" id="SSF48452">
    <property type="entry name" value="TPR-like"/>
    <property type="match status" value="1"/>
</dbReference>
<dbReference type="CDD" id="cd00060">
    <property type="entry name" value="FHA"/>
    <property type="match status" value="1"/>
</dbReference>
<accession>A0A081C6Z9</accession>